<dbReference type="EMBL" id="VLTO01000010">
    <property type="protein sequence ID" value="KAA0176105.1"/>
    <property type="molecule type" value="Genomic_DNA"/>
</dbReference>
<dbReference type="Proteomes" id="UP000325113">
    <property type="component" value="Unassembled WGS sequence"/>
</dbReference>
<evidence type="ECO:0000256" key="2">
    <source>
        <dbReference type="SAM" id="Phobius"/>
    </source>
</evidence>
<evidence type="ECO:0000313" key="10">
    <source>
        <dbReference type="Proteomes" id="UP000325113"/>
    </source>
</evidence>
<sequence>MPPRASSSQRRRPRAGTLPRVPRQKQPRGGSLSSLAAAGLASIAFSWAVTTLWGSVARWSHFITCHMSGNDAGTLACSETGLVVADVVAAAVVLFTPGAVILSRSYLRRDLLARMIYLVQAAAWRSRGSASELLLFDDAWEQAVATQRSSFDLGLLGMSASVDDVEMREQVRAAVFASEGIESGAVFAHGKTVDAIKWSDATSVPQAPILSPVRLRTPLRSPSKSA</sequence>
<dbReference type="EMBL" id="VLTL01000001">
    <property type="protein sequence ID" value="KAA0172330.1"/>
    <property type="molecule type" value="Genomic_DNA"/>
</dbReference>
<keyword evidence="2" id="KW-0472">Membrane</keyword>
<dbReference type="EMBL" id="VLTM01000005">
    <property type="protein sequence ID" value="KAA0167411.1"/>
    <property type="molecule type" value="Genomic_DNA"/>
</dbReference>
<evidence type="ECO:0000256" key="1">
    <source>
        <dbReference type="SAM" id="MobiDB-lite"/>
    </source>
</evidence>
<evidence type="ECO:0000313" key="7">
    <source>
        <dbReference type="Proteomes" id="UP000322899"/>
    </source>
</evidence>
<evidence type="ECO:0000313" key="8">
    <source>
        <dbReference type="Proteomes" id="UP000323011"/>
    </source>
</evidence>
<evidence type="ECO:0000313" key="3">
    <source>
        <dbReference type="EMBL" id="KAA0151693.1"/>
    </source>
</evidence>
<dbReference type="Proteomes" id="UP000323011">
    <property type="component" value="Unassembled WGS sequence"/>
</dbReference>
<dbReference type="EMBL" id="VLTN01000025">
    <property type="protein sequence ID" value="KAA0151693.1"/>
    <property type="molecule type" value="Genomic_DNA"/>
</dbReference>
<feature type="transmembrane region" description="Helical" evidence="2">
    <location>
        <begin position="87"/>
        <end position="107"/>
    </location>
</feature>
<evidence type="ECO:0000313" key="9">
    <source>
        <dbReference type="Proteomes" id="UP000324907"/>
    </source>
</evidence>
<dbReference type="Proteomes" id="UP000324907">
    <property type="component" value="Unassembled WGS sequence"/>
</dbReference>
<reference evidence="7 8" key="1">
    <citation type="submission" date="2019-07" db="EMBL/GenBank/DDBJ databases">
        <title>Genomes of Cafeteria roenbergensis.</title>
        <authorList>
            <person name="Fischer M.G."/>
            <person name="Hackl T."/>
            <person name="Roman M."/>
        </authorList>
    </citation>
    <scope>NUCLEOTIDE SEQUENCE [LARGE SCALE GENOMIC DNA]</scope>
    <source>
        <strain evidence="3 8">BVI</strain>
        <strain evidence="4 10">Cflag</strain>
        <strain evidence="6 7">E4-10P</strain>
        <strain evidence="5 9">RCC970-E3</strain>
    </source>
</reference>
<accession>A0A5A8CFA3</accession>
<comment type="caution">
    <text evidence="3">The sequence shown here is derived from an EMBL/GenBank/DDBJ whole genome shotgun (WGS) entry which is preliminary data.</text>
</comment>
<evidence type="ECO:0000313" key="4">
    <source>
        <dbReference type="EMBL" id="KAA0167411.1"/>
    </source>
</evidence>
<keyword evidence="8" id="KW-1185">Reference proteome</keyword>
<proteinExistence type="predicted"/>
<dbReference type="Proteomes" id="UP000322899">
    <property type="component" value="Unassembled WGS sequence"/>
</dbReference>
<protein>
    <submittedName>
        <fullName evidence="3">Uncharacterized protein</fullName>
    </submittedName>
</protein>
<feature type="region of interest" description="Disordered" evidence="1">
    <location>
        <begin position="1"/>
        <end position="30"/>
    </location>
</feature>
<organism evidence="3 8">
    <name type="scientific">Cafeteria roenbergensis</name>
    <name type="common">Marine flagellate</name>
    <dbReference type="NCBI Taxonomy" id="33653"/>
    <lineage>
        <taxon>Eukaryota</taxon>
        <taxon>Sar</taxon>
        <taxon>Stramenopiles</taxon>
        <taxon>Bigyra</taxon>
        <taxon>Opalozoa</taxon>
        <taxon>Bicosoecida</taxon>
        <taxon>Cafeteriaceae</taxon>
        <taxon>Cafeteria</taxon>
    </lineage>
</organism>
<name>A0A5A8CFA3_CAFRO</name>
<keyword evidence="2" id="KW-1133">Transmembrane helix</keyword>
<evidence type="ECO:0000313" key="6">
    <source>
        <dbReference type="EMBL" id="KAA0176105.1"/>
    </source>
</evidence>
<evidence type="ECO:0000313" key="5">
    <source>
        <dbReference type="EMBL" id="KAA0172330.1"/>
    </source>
</evidence>
<dbReference type="AlphaFoldDB" id="A0A5A8CFA3"/>
<gene>
    <name evidence="6" type="ORF">FNF27_02495</name>
    <name evidence="5" type="ORF">FNF28_00014</name>
    <name evidence="3" type="ORF">FNF29_04379</name>
    <name evidence="4" type="ORF">FNF31_00852</name>
</gene>
<keyword evidence="2" id="KW-0812">Transmembrane</keyword>